<feature type="transmembrane region" description="Helical" evidence="1">
    <location>
        <begin position="98"/>
        <end position="118"/>
    </location>
</feature>
<accession>A0A448WSR0</accession>
<proteinExistence type="predicted"/>
<organism evidence="2 3">
    <name type="scientific">Protopolystoma xenopodis</name>
    <dbReference type="NCBI Taxonomy" id="117903"/>
    <lineage>
        <taxon>Eukaryota</taxon>
        <taxon>Metazoa</taxon>
        <taxon>Spiralia</taxon>
        <taxon>Lophotrochozoa</taxon>
        <taxon>Platyhelminthes</taxon>
        <taxon>Monogenea</taxon>
        <taxon>Polyopisthocotylea</taxon>
        <taxon>Polystomatidea</taxon>
        <taxon>Polystomatidae</taxon>
        <taxon>Protopolystoma</taxon>
    </lineage>
</organism>
<evidence type="ECO:0008006" key="4">
    <source>
        <dbReference type="Google" id="ProtNLM"/>
    </source>
</evidence>
<evidence type="ECO:0000313" key="3">
    <source>
        <dbReference type="Proteomes" id="UP000784294"/>
    </source>
</evidence>
<dbReference type="Proteomes" id="UP000784294">
    <property type="component" value="Unassembled WGS sequence"/>
</dbReference>
<evidence type="ECO:0000313" key="2">
    <source>
        <dbReference type="EMBL" id="VEL19329.1"/>
    </source>
</evidence>
<keyword evidence="1" id="KW-0812">Transmembrane</keyword>
<name>A0A448WSR0_9PLAT</name>
<sequence length="120" mass="13427">MLSLRWPFEVEPLRIVDFVSAPLIDTLARHLCLVANFPGPTLACFAPLFRNPSGRIRVFLCLSSLVFFPSFLSGRLIHRRALSLWPISTSSPFPLFSLLPFLSLSLSFVDSFITSLSLSL</sequence>
<feature type="non-terminal residue" evidence="2">
    <location>
        <position position="1"/>
    </location>
</feature>
<evidence type="ECO:0000256" key="1">
    <source>
        <dbReference type="SAM" id="Phobius"/>
    </source>
</evidence>
<keyword evidence="1" id="KW-0472">Membrane</keyword>
<keyword evidence="1" id="KW-1133">Transmembrane helix</keyword>
<protein>
    <recommendedName>
        <fullName evidence="4">Transmembrane protein</fullName>
    </recommendedName>
</protein>
<dbReference type="AlphaFoldDB" id="A0A448WSR0"/>
<comment type="caution">
    <text evidence="2">The sequence shown here is derived from an EMBL/GenBank/DDBJ whole genome shotgun (WGS) entry which is preliminary data.</text>
</comment>
<gene>
    <name evidence="2" type="ORF">PXEA_LOCUS12769</name>
</gene>
<dbReference type="EMBL" id="CAAALY010041094">
    <property type="protein sequence ID" value="VEL19329.1"/>
    <property type="molecule type" value="Genomic_DNA"/>
</dbReference>
<keyword evidence="3" id="KW-1185">Reference proteome</keyword>
<feature type="transmembrane region" description="Helical" evidence="1">
    <location>
        <begin position="58"/>
        <end position="78"/>
    </location>
</feature>
<reference evidence="2" key="1">
    <citation type="submission" date="2018-11" db="EMBL/GenBank/DDBJ databases">
        <authorList>
            <consortium name="Pathogen Informatics"/>
        </authorList>
    </citation>
    <scope>NUCLEOTIDE SEQUENCE</scope>
</reference>